<evidence type="ECO:0000256" key="1">
    <source>
        <dbReference type="SAM" id="MobiDB-lite"/>
    </source>
</evidence>
<feature type="compositionally biased region" description="Low complexity" evidence="1">
    <location>
        <begin position="487"/>
        <end position="501"/>
    </location>
</feature>
<accession>A0ABP8DHW0</accession>
<evidence type="ECO:0000313" key="3">
    <source>
        <dbReference type="Proteomes" id="UP001500620"/>
    </source>
</evidence>
<reference evidence="3" key="1">
    <citation type="journal article" date="2019" name="Int. J. Syst. Evol. Microbiol.">
        <title>The Global Catalogue of Microorganisms (GCM) 10K type strain sequencing project: providing services to taxonomists for standard genome sequencing and annotation.</title>
        <authorList>
            <consortium name="The Broad Institute Genomics Platform"/>
            <consortium name="The Broad Institute Genome Sequencing Center for Infectious Disease"/>
            <person name="Wu L."/>
            <person name="Ma J."/>
        </authorList>
    </citation>
    <scope>NUCLEOTIDE SEQUENCE [LARGE SCALE GENOMIC DNA]</scope>
    <source>
        <strain evidence="3">JCM 17441</strain>
    </source>
</reference>
<keyword evidence="3" id="KW-1185">Reference proteome</keyword>
<dbReference type="Proteomes" id="UP001500620">
    <property type="component" value="Unassembled WGS sequence"/>
</dbReference>
<name>A0ABP8DHW0_9ACTN</name>
<feature type="compositionally biased region" description="Polar residues" evidence="1">
    <location>
        <begin position="448"/>
        <end position="466"/>
    </location>
</feature>
<dbReference type="RefSeq" id="WP_345133453.1">
    <property type="nucleotide sequence ID" value="NZ_BAABAT010000024.1"/>
</dbReference>
<comment type="caution">
    <text evidence="2">The sequence shown here is derived from an EMBL/GenBank/DDBJ whole genome shotgun (WGS) entry which is preliminary data.</text>
</comment>
<gene>
    <name evidence="2" type="ORF">GCM10022255_069440</name>
</gene>
<proteinExistence type="predicted"/>
<dbReference type="SUPFAM" id="SSF52540">
    <property type="entry name" value="P-loop containing nucleoside triphosphate hydrolases"/>
    <property type="match status" value="2"/>
</dbReference>
<protein>
    <submittedName>
        <fullName evidence="2">Uncharacterized protein</fullName>
    </submittedName>
</protein>
<feature type="region of interest" description="Disordered" evidence="1">
    <location>
        <begin position="432"/>
        <end position="510"/>
    </location>
</feature>
<sequence>MGVNGPPGTGKTTMLRDLIAALVAERARRLAALPDPRQAFTGRQLRWKTGQYNRVVNVWRSDLAGFEVVVASANNGAVQNVTDEIPAAAAIAEFWREQAAAVDYFPAIAGALLAPEPEARTPSPGAAPSPPGAWALVAARLGNKANRGRFVNTFWYHTPDEQDEDAWSGLLSVLKTYEQTAPERPWSEAVADFRAAESRVEAIRAKRSDAYRAVEERAELDRELARLAAAVPAAAERVETARGRRDVAVRVERERTEEAERIAQERRLEAERVARRRRDAAERIAGERQAEAERIVSGRRANAERSVRSWEAELGRRWQARAAHQQSRPGWWEWLRTLGAANGRWSRQDKWLDTEVHAARRELDAAQAGLDAAQREVDTARRAVADAERDLAAVTRLLADGVPTPNVTHEPLLAARRELARADQEVTAAARALAAAESAGTPPEAGSPPSTTGLPGSQPPWASTIRTPPGGPIVSAASRPRCGRTRSGTPPAATCSSPPSRCTRRSCGTRPPSCAVTCRRLWTS</sequence>
<evidence type="ECO:0000313" key="2">
    <source>
        <dbReference type="EMBL" id="GAA4256471.1"/>
    </source>
</evidence>
<dbReference type="EMBL" id="BAABAT010000024">
    <property type="protein sequence ID" value="GAA4256471.1"/>
    <property type="molecule type" value="Genomic_DNA"/>
</dbReference>
<organism evidence="2 3">
    <name type="scientific">Dactylosporangium darangshiense</name>
    <dbReference type="NCBI Taxonomy" id="579108"/>
    <lineage>
        <taxon>Bacteria</taxon>
        <taxon>Bacillati</taxon>
        <taxon>Actinomycetota</taxon>
        <taxon>Actinomycetes</taxon>
        <taxon>Micromonosporales</taxon>
        <taxon>Micromonosporaceae</taxon>
        <taxon>Dactylosporangium</taxon>
    </lineage>
</organism>
<dbReference type="Gene3D" id="3.40.50.300">
    <property type="entry name" value="P-loop containing nucleotide triphosphate hydrolases"/>
    <property type="match status" value="1"/>
</dbReference>
<dbReference type="InterPro" id="IPR027417">
    <property type="entry name" value="P-loop_NTPase"/>
</dbReference>